<organism evidence="1 2">
    <name type="scientific">Pusillimonas minor</name>
    <dbReference type="NCBI Taxonomy" id="2697024"/>
    <lineage>
        <taxon>Bacteria</taxon>
        <taxon>Pseudomonadati</taxon>
        <taxon>Pseudomonadota</taxon>
        <taxon>Betaproteobacteria</taxon>
        <taxon>Burkholderiales</taxon>
        <taxon>Alcaligenaceae</taxon>
        <taxon>Pusillimonas</taxon>
    </lineage>
</organism>
<dbReference type="InterPro" id="IPR029058">
    <property type="entry name" value="AB_hydrolase_fold"/>
</dbReference>
<dbReference type="Gene3D" id="3.40.50.1820">
    <property type="entry name" value="alpha/beta hydrolase"/>
    <property type="match status" value="1"/>
</dbReference>
<dbReference type="RefSeq" id="WP_185779632.1">
    <property type="nucleotide sequence ID" value="NZ_JACJUU010000005.1"/>
</dbReference>
<dbReference type="SUPFAM" id="SSF53474">
    <property type="entry name" value="alpha/beta-Hydrolases"/>
    <property type="match status" value="1"/>
</dbReference>
<dbReference type="EMBL" id="JACJUU010000005">
    <property type="protein sequence ID" value="MBC2769919.1"/>
    <property type="molecule type" value="Genomic_DNA"/>
</dbReference>
<keyword evidence="2" id="KW-1185">Reference proteome</keyword>
<dbReference type="InterPro" id="IPR024501">
    <property type="entry name" value="DUF3141"/>
</dbReference>
<accession>A0A842HM80</accession>
<proteinExistence type="predicted"/>
<dbReference type="AlphaFoldDB" id="A0A842HM80"/>
<dbReference type="InterPro" id="IPR051321">
    <property type="entry name" value="PHA/PHB_synthase"/>
</dbReference>
<dbReference type="Proteomes" id="UP000545386">
    <property type="component" value="Unassembled WGS sequence"/>
</dbReference>
<dbReference type="PANTHER" id="PTHR36837:SF2">
    <property type="entry name" value="POLY(3-HYDROXYALKANOATE) POLYMERASE SUBUNIT PHAC"/>
    <property type="match status" value="1"/>
</dbReference>
<gene>
    <name evidence="1" type="ORF">GTU67_08345</name>
</gene>
<name>A0A842HM80_9BURK</name>
<evidence type="ECO:0000313" key="2">
    <source>
        <dbReference type="Proteomes" id="UP000545386"/>
    </source>
</evidence>
<evidence type="ECO:0000313" key="1">
    <source>
        <dbReference type="EMBL" id="MBC2769919.1"/>
    </source>
</evidence>
<sequence>MLANDLFQQATDYFTDAWQRSVLYADVMRQRGNQYRAHMQEKTPHVLSVPFEFVMDGRDLPDPVNYGLCRILPEPGMVIDPKKRPFVVVDPRAGHGPGIGGFKAESEIGVAMRAGHPCYFIGFLPDPVPGQTVFDVVRAEAAFLRKVIALQPQAEGRPVVIGNCQAGWQVLMTAALYPELFGPIIVAGAPVSYWAGWRGQNPMRYTGGMLGGTWLAALTSDLGAGKFDGAWLVQNFENLNPANTLWSKQHHLYAQIDTEVKRYLGFEKYWGGYVYLTEEEIQFIVDNLFVGNRLATAGIVTDEGVRIDLRNIRSPIVVFCSRGDNITPPPQALGWIPDLYQADEEIYAHNQTIIYAVHDSIGHLGIFVSGKVAAKEHQEFAANVDLIDILPSGIYEAVIHDKDDNTLNPDLAFGNYVLSFQRRHLDDVRRIVDNNPEDDWKFAAVDNVSRLNLGLYRSFVQPWVKAWATPARAGALAARHPLRVSYEMSSDENPWARDVARQAEWVRAERKPVSADNLFWQWQEAASAAIESALDTWRDVRDQAIEQTFMQVYGSPWMQAVFGQGVARDAHPRPHPGTSAEHRRMVREQVESLCRQMSEGGVNEAIVRSIVYISRHVGSFDERSFNMARRLRRAHALSDMPLPDFKRMVRKQGFLVLIDTPQALDTLPDLLAGVDNAGRQRAFDFIESFIKAAIQVEDDVAESLQVIAERFGVVGSKS</sequence>
<comment type="caution">
    <text evidence="1">The sequence shown here is derived from an EMBL/GenBank/DDBJ whole genome shotgun (WGS) entry which is preliminary data.</text>
</comment>
<reference evidence="1 2" key="1">
    <citation type="submission" date="2020-08" db="EMBL/GenBank/DDBJ databases">
        <title>Paraeoetvoesia sp. YC-7-48 draft genome sequence.</title>
        <authorList>
            <person name="Yao L."/>
        </authorList>
    </citation>
    <scope>NUCLEOTIDE SEQUENCE [LARGE SCALE GENOMIC DNA]</scope>
    <source>
        <strain evidence="2">YC-7-48</strain>
    </source>
</reference>
<dbReference type="PANTHER" id="PTHR36837">
    <property type="entry name" value="POLY(3-HYDROXYALKANOATE) POLYMERASE SUBUNIT PHAC"/>
    <property type="match status" value="1"/>
</dbReference>
<protein>
    <submittedName>
        <fullName evidence="1">DUF3141 domain-containing protein</fullName>
    </submittedName>
</protein>
<dbReference type="Pfam" id="PF11339">
    <property type="entry name" value="DUF3141"/>
    <property type="match status" value="1"/>
</dbReference>